<dbReference type="Proteomes" id="UP000030418">
    <property type="component" value="Unassembled WGS sequence"/>
</dbReference>
<keyword evidence="1" id="KW-1188">Viral release from host cell</keyword>
<evidence type="ECO:0000256" key="3">
    <source>
        <dbReference type="SAM" id="Phobius"/>
    </source>
</evidence>
<evidence type="ECO:0000313" key="5">
    <source>
        <dbReference type="EMBL" id="KGQ34658.1"/>
    </source>
</evidence>
<dbReference type="NCBIfam" id="TIGR01760">
    <property type="entry name" value="tape_meas_TP901"/>
    <property type="match status" value="1"/>
</dbReference>
<dbReference type="EMBL" id="JPXY01000003">
    <property type="protein sequence ID" value="KGQ34658.1"/>
    <property type="molecule type" value="Genomic_DNA"/>
</dbReference>
<feature type="transmembrane region" description="Helical" evidence="3">
    <location>
        <begin position="505"/>
        <end position="532"/>
    </location>
</feature>
<keyword evidence="6" id="KW-1185">Reference proteome</keyword>
<feature type="domain" description="Phage tail tape measure protein" evidence="4">
    <location>
        <begin position="187"/>
        <end position="386"/>
    </location>
</feature>
<feature type="coiled-coil region" evidence="2">
    <location>
        <begin position="97"/>
        <end position="124"/>
    </location>
</feature>
<keyword evidence="3" id="KW-0472">Membrane</keyword>
<keyword evidence="3" id="KW-0812">Transmembrane</keyword>
<evidence type="ECO:0000256" key="2">
    <source>
        <dbReference type="SAM" id="Coils"/>
    </source>
</evidence>
<evidence type="ECO:0000259" key="4">
    <source>
        <dbReference type="Pfam" id="PF10145"/>
    </source>
</evidence>
<comment type="caution">
    <text evidence="5">The sequence shown here is derived from an EMBL/GenBank/DDBJ whole genome shotgun (WGS) entry which is preliminary data.</text>
</comment>
<gene>
    <name evidence="5" type="ORF">P375_00500</name>
</gene>
<dbReference type="Pfam" id="PF10145">
    <property type="entry name" value="PhageMin_Tail"/>
    <property type="match status" value="1"/>
</dbReference>
<dbReference type="AlphaFoldDB" id="A0A0A2XR61"/>
<protein>
    <recommendedName>
        <fullName evidence="4">Phage tail tape measure protein domain-containing protein</fullName>
    </recommendedName>
</protein>
<organism evidence="5 6">
    <name type="scientific">Gallibacterium genomosp. 2</name>
    <dbReference type="NCBI Taxonomy" id="155517"/>
    <lineage>
        <taxon>Bacteria</taxon>
        <taxon>Pseudomonadati</taxon>
        <taxon>Pseudomonadota</taxon>
        <taxon>Gammaproteobacteria</taxon>
        <taxon>Pasteurellales</taxon>
        <taxon>Pasteurellaceae</taxon>
        <taxon>Gallibacterium</taxon>
    </lineage>
</organism>
<evidence type="ECO:0000313" key="6">
    <source>
        <dbReference type="Proteomes" id="UP000030418"/>
    </source>
</evidence>
<evidence type="ECO:0000256" key="1">
    <source>
        <dbReference type="ARBA" id="ARBA00022612"/>
    </source>
</evidence>
<sequence>MAKELAIGLVIGAALGGGFKATFNQAQKSVKGLGDRLSKAYQSQSRLGTRIERAQQKQLTLQHRISLAYATGDKNVTKLVRRYERMQQFIGRATAKQQQFTAAIERAEKAQQRLQATMDKQLSRKAQREEFSSGFIKSSATATAIALPVWSTVKTFIEQEEAANNLKIAMMKADGTFGKFNEIGKIADQLGTDLPGTRKDFYNLASALQKQGISEKVLLGGAFKTAAKLNVLLEMDQFEGGEFLAKFMESHGLKDAELGKAADYLQRVMYAAGLNKAQVYESMKYYAPKVNSLGLTGAENTEKILAIEGMAGQRGLEGSTFGTGFNMMLSRMNKGPKMLAAAKKGMKAEARDMMDAAGVTFEFWDKKGNFKGIDAMIAEMAKFEQIRKKFGDEGVGLVAEELFGIEGGRLADILAQKGVAGLNEMLEKMRAQASLEDRIAQKTKTLSSALEALGGVWESAVGTFGSAFAEDIKSFANTAQNFIEGTLAPWIEKHKSLIKWGVATAMGLASLSTAVFALRFAFSSLFSIAAAIKLPMQLLKAYQAAKAVDSLTGSVSRFSRFSKGIGWVVTSMKSGLVGLAKVLGGGLLRGINLAGKAVLFLGRAMLANPIGLAVTAIALGAYLIYQYWEPIKTFFADTWEKVKGFFNSGIGNITATILNWSPLGLFYKVFAGVLSWFGIDLPNNFTEFGKNIINGLVNGINQAWESAKQTVSELGDSVKNWFTEKLGIHSPSRVFMGYGENTVDGLVIGVAKSAMKAANAVSGMGEKMQQAMPKALSVPAIETALALTNKLPQVTSVKTAQSTLSAKTKSTVRKHTVNHAAADAATAALTASYLPSSLRQSVQQKSKPKPLQEALQQRNVAVREQTKDNAITVTFNPTINVNGASGQGVIEQVQQGLQMSLREFEQMINRVVDQKMRRSY</sequence>
<name>A0A0A2XR61_9PAST</name>
<reference evidence="5 6" key="1">
    <citation type="submission" date="2014-08" db="EMBL/GenBank/DDBJ databases">
        <title>Chaperone-usher fimbriae in a diverse selection of Gallibacterium genomes.</title>
        <authorList>
            <person name="Kudirkiene E."/>
            <person name="Bager R.J."/>
            <person name="Johnson T.J."/>
            <person name="Bojesen A.M."/>
        </authorList>
    </citation>
    <scope>NUCLEOTIDE SEQUENCE [LARGE SCALE GENOMIC DNA]</scope>
    <source>
        <strain evidence="5 6">CCM5976</strain>
    </source>
</reference>
<dbReference type="RefSeq" id="WP_039133071.1">
    <property type="nucleotide sequence ID" value="NZ_JPXY01000003.1"/>
</dbReference>
<accession>A0A0A2XR61</accession>
<proteinExistence type="predicted"/>
<dbReference type="InterPro" id="IPR010090">
    <property type="entry name" value="Phage_tape_meas"/>
</dbReference>
<dbReference type="PANTHER" id="PTHR37813">
    <property type="entry name" value="FELS-2 PROPHAGE PROTEIN"/>
    <property type="match status" value="1"/>
</dbReference>
<keyword evidence="2" id="KW-0175">Coiled coil</keyword>
<keyword evidence="3" id="KW-1133">Transmembrane helix</keyword>
<dbReference type="PANTHER" id="PTHR37813:SF1">
    <property type="entry name" value="FELS-2 PROPHAGE PROTEIN"/>
    <property type="match status" value="1"/>
</dbReference>
<feature type="transmembrane region" description="Helical" evidence="3">
    <location>
        <begin position="606"/>
        <end position="628"/>
    </location>
</feature>